<name>A0A382EL30_9ZZZZ</name>
<proteinExistence type="predicted"/>
<feature type="non-terminal residue" evidence="1">
    <location>
        <position position="279"/>
    </location>
</feature>
<organism evidence="1">
    <name type="scientific">marine metagenome</name>
    <dbReference type="NCBI Taxonomy" id="408172"/>
    <lineage>
        <taxon>unclassified sequences</taxon>
        <taxon>metagenomes</taxon>
        <taxon>ecological metagenomes</taxon>
    </lineage>
</organism>
<reference evidence="1" key="1">
    <citation type="submission" date="2018-05" db="EMBL/GenBank/DDBJ databases">
        <authorList>
            <person name="Lanie J.A."/>
            <person name="Ng W.-L."/>
            <person name="Kazmierczak K.M."/>
            <person name="Andrzejewski T.M."/>
            <person name="Davidsen T.M."/>
            <person name="Wayne K.J."/>
            <person name="Tettelin H."/>
            <person name="Glass J.I."/>
            <person name="Rusch D."/>
            <person name="Podicherti R."/>
            <person name="Tsui H.-C.T."/>
            <person name="Winkler M.E."/>
        </authorList>
    </citation>
    <scope>NUCLEOTIDE SEQUENCE</scope>
</reference>
<sequence length="279" mass="29658">MKTMRNIFKFLFASLFVVTFSCVDSENTIDTVLDYETGAVLRTISVNNAVLNSSDPMSTFSVTVEEQDEADGALFQQVNVYCQLKDLTDGNDSTDFMLVTSIPASDFSTGPVGLPRGDVNMAFGDAAAAMGVGPSHYSPGDVFVVGLEVVLTDGRTYDWTSAAGIITGGFFSSPFKYNALLTCSPMPGDYTVYMTDSYGDGWQTTSGGDGGQGLEIDMDGVITSVAMCSQWGTYDFTCTPTADGYSATAIVTIPVGTESATWTFPGDYYGEIGFEITGP</sequence>
<dbReference type="PROSITE" id="PS51257">
    <property type="entry name" value="PROKAR_LIPOPROTEIN"/>
    <property type="match status" value="1"/>
</dbReference>
<dbReference type="EMBL" id="UINC01044747">
    <property type="protein sequence ID" value="SVB50613.1"/>
    <property type="molecule type" value="Genomic_DNA"/>
</dbReference>
<gene>
    <name evidence="1" type="ORF">METZ01_LOCUS203467</name>
</gene>
<evidence type="ECO:0000313" key="1">
    <source>
        <dbReference type="EMBL" id="SVB50613.1"/>
    </source>
</evidence>
<accession>A0A382EL30</accession>
<dbReference type="AlphaFoldDB" id="A0A382EL30"/>
<protein>
    <submittedName>
        <fullName evidence="1">Uncharacterized protein</fullName>
    </submittedName>
</protein>